<name>A0ACB7G2K6_MANES</name>
<comment type="caution">
    <text evidence="1">The sequence shown here is derived from an EMBL/GenBank/DDBJ whole genome shotgun (WGS) entry which is preliminary data.</text>
</comment>
<evidence type="ECO:0000313" key="1">
    <source>
        <dbReference type="EMBL" id="KAG8634497.1"/>
    </source>
</evidence>
<reference evidence="2" key="1">
    <citation type="journal article" date="2016" name="Nat. Biotechnol.">
        <title>Sequencing wild and cultivated cassava and related species reveals extensive interspecific hybridization and genetic diversity.</title>
        <authorList>
            <person name="Bredeson J.V."/>
            <person name="Lyons J.B."/>
            <person name="Prochnik S.E."/>
            <person name="Wu G.A."/>
            <person name="Ha C.M."/>
            <person name="Edsinger-Gonzales E."/>
            <person name="Grimwood J."/>
            <person name="Schmutz J."/>
            <person name="Rabbi I.Y."/>
            <person name="Egesi C."/>
            <person name="Nauluvula P."/>
            <person name="Lebot V."/>
            <person name="Ndunguru J."/>
            <person name="Mkamilo G."/>
            <person name="Bart R.S."/>
            <person name="Setter T.L."/>
            <person name="Gleadow R.M."/>
            <person name="Kulakow P."/>
            <person name="Ferguson M.E."/>
            <person name="Rounsley S."/>
            <person name="Rokhsar D.S."/>
        </authorList>
    </citation>
    <scope>NUCLEOTIDE SEQUENCE [LARGE SCALE GENOMIC DNA]</scope>
    <source>
        <strain evidence="2">cv. AM560-2</strain>
    </source>
</reference>
<evidence type="ECO:0000313" key="2">
    <source>
        <dbReference type="Proteomes" id="UP000091857"/>
    </source>
</evidence>
<keyword evidence="2" id="KW-1185">Reference proteome</keyword>
<accession>A0ACB7G2K6</accession>
<gene>
    <name evidence="1" type="ORF">MANES_17G045701v8</name>
</gene>
<protein>
    <submittedName>
        <fullName evidence="1">Uncharacterized protein</fullName>
    </submittedName>
</protein>
<organism evidence="1 2">
    <name type="scientific">Manihot esculenta</name>
    <name type="common">Cassava</name>
    <name type="synonym">Jatropha manihot</name>
    <dbReference type="NCBI Taxonomy" id="3983"/>
    <lineage>
        <taxon>Eukaryota</taxon>
        <taxon>Viridiplantae</taxon>
        <taxon>Streptophyta</taxon>
        <taxon>Embryophyta</taxon>
        <taxon>Tracheophyta</taxon>
        <taxon>Spermatophyta</taxon>
        <taxon>Magnoliopsida</taxon>
        <taxon>eudicotyledons</taxon>
        <taxon>Gunneridae</taxon>
        <taxon>Pentapetalae</taxon>
        <taxon>rosids</taxon>
        <taxon>fabids</taxon>
        <taxon>Malpighiales</taxon>
        <taxon>Euphorbiaceae</taxon>
        <taxon>Crotonoideae</taxon>
        <taxon>Manihoteae</taxon>
        <taxon>Manihot</taxon>
    </lineage>
</organism>
<proteinExistence type="predicted"/>
<sequence>MEKELCADHPNAFWNRKQHLVDLPYEENFNEKTISTKARPVQMATELLENCKIEIKELEDKKLISIYIKLPQLKNMYGLSPCIFVNPYACEPMQFLVHAYERECECEKQR</sequence>
<dbReference type="Proteomes" id="UP000091857">
    <property type="component" value="Chromosome 17"/>
</dbReference>
<dbReference type="EMBL" id="CM004403">
    <property type="protein sequence ID" value="KAG8634497.1"/>
    <property type="molecule type" value="Genomic_DNA"/>
</dbReference>